<reference evidence="1 2" key="1">
    <citation type="submission" date="2013-09" db="EMBL/GenBank/DDBJ databases">
        <title>Corchorus capsularis genome sequencing.</title>
        <authorList>
            <person name="Alam M."/>
            <person name="Haque M.S."/>
            <person name="Islam M.S."/>
            <person name="Emdad E.M."/>
            <person name="Islam M.M."/>
            <person name="Ahmed B."/>
            <person name="Halim A."/>
            <person name="Hossen Q.M.M."/>
            <person name="Hossain M.Z."/>
            <person name="Ahmed R."/>
            <person name="Khan M.M."/>
            <person name="Islam R."/>
            <person name="Rashid M.M."/>
            <person name="Khan S.A."/>
            <person name="Rahman M.S."/>
            <person name="Alam M."/>
        </authorList>
    </citation>
    <scope>NUCLEOTIDE SEQUENCE [LARGE SCALE GENOMIC DNA]</scope>
    <source>
        <strain evidence="2">cv. CVL-1</strain>
        <tissue evidence="1">Whole seedling</tissue>
    </source>
</reference>
<organism evidence="1 2">
    <name type="scientific">Corchorus capsularis</name>
    <name type="common">Jute</name>
    <dbReference type="NCBI Taxonomy" id="210143"/>
    <lineage>
        <taxon>Eukaryota</taxon>
        <taxon>Viridiplantae</taxon>
        <taxon>Streptophyta</taxon>
        <taxon>Embryophyta</taxon>
        <taxon>Tracheophyta</taxon>
        <taxon>Spermatophyta</taxon>
        <taxon>Magnoliopsida</taxon>
        <taxon>eudicotyledons</taxon>
        <taxon>Gunneridae</taxon>
        <taxon>Pentapetalae</taxon>
        <taxon>rosids</taxon>
        <taxon>malvids</taxon>
        <taxon>Malvales</taxon>
        <taxon>Malvaceae</taxon>
        <taxon>Grewioideae</taxon>
        <taxon>Apeibeae</taxon>
        <taxon>Corchorus</taxon>
    </lineage>
</organism>
<evidence type="ECO:0000313" key="1">
    <source>
        <dbReference type="EMBL" id="OMO97037.1"/>
    </source>
</evidence>
<proteinExistence type="predicted"/>
<dbReference type="AlphaFoldDB" id="A0A1R3JQP7"/>
<name>A0A1R3JQP7_COCAP</name>
<dbReference type="Gramene" id="OMO97037">
    <property type="protein sequence ID" value="OMO97037"/>
    <property type="gene ID" value="CCACVL1_04690"/>
</dbReference>
<dbReference type="EMBL" id="AWWV01007293">
    <property type="protein sequence ID" value="OMO97037.1"/>
    <property type="molecule type" value="Genomic_DNA"/>
</dbReference>
<protein>
    <submittedName>
        <fullName evidence="1">Uncharacterized protein</fullName>
    </submittedName>
</protein>
<dbReference type="Proteomes" id="UP000188268">
    <property type="component" value="Unassembled WGS sequence"/>
</dbReference>
<gene>
    <name evidence="1" type="ORF">CCACVL1_04690</name>
</gene>
<keyword evidence="2" id="KW-1185">Reference proteome</keyword>
<accession>A0A1R3JQP7</accession>
<evidence type="ECO:0000313" key="2">
    <source>
        <dbReference type="Proteomes" id="UP000188268"/>
    </source>
</evidence>
<comment type="caution">
    <text evidence="1">The sequence shown here is derived from an EMBL/GenBank/DDBJ whole genome shotgun (WGS) entry which is preliminary data.</text>
</comment>
<sequence>MGHLNEIQFPGPPTLTHASPSVASFKITIDKL</sequence>